<dbReference type="EMBL" id="JAADZU010000114">
    <property type="protein sequence ID" value="NDK92337.1"/>
    <property type="molecule type" value="Genomic_DNA"/>
</dbReference>
<proteinExistence type="predicted"/>
<keyword evidence="1" id="KW-0732">Signal</keyword>
<evidence type="ECO:0000256" key="1">
    <source>
        <dbReference type="SAM" id="SignalP"/>
    </source>
</evidence>
<name>A0A7K3LXS9_9ACTN</name>
<feature type="chain" id="PRO_5029708346" evidence="1">
    <location>
        <begin position="30"/>
        <end position="262"/>
    </location>
</feature>
<evidence type="ECO:0000313" key="2">
    <source>
        <dbReference type="EMBL" id="NDK92337.1"/>
    </source>
</evidence>
<evidence type="ECO:0000313" key="3">
    <source>
        <dbReference type="Proteomes" id="UP000466307"/>
    </source>
</evidence>
<dbReference type="Gene3D" id="3.40.50.1820">
    <property type="entry name" value="alpha/beta hydrolase"/>
    <property type="match status" value="1"/>
</dbReference>
<comment type="caution">
    <text evidence="2">The sequence shown here is derived from an EMBL/GenBank/DDBJ whole genome shotgun (WGS) entry which is preliminary data.</text>
</comment>
<dbReference type="SUPFAM" id="SSF53474">
    <property type="entry name" value="alpha/beta-Hydrolases"/>
    <property type="match status" value="1"/>
</dbReference>
<reference evidence="2 3" key="1">
    <citation type="submission" date="2020-01" db="EMBL/GenBank/DDBJ databases">
        <title>Investigation of new actinobacteria for the biodesulphurisation of diesel fuel.</title>
        <authorList>
            <person name="Athi Narayanan S.M."/>
        </authorList>
    </citation>
    <scope>NUCLEOTIDE SEQUENCE [LARGE SCALE GENOMIC DNA]</scope>
    <source>
        <strain evidence="2 3">213E</strain>
    </source>
</reference>
<accession>A0A7K3LXS9</accession>
<dbReference type="InterPro" id="IPR029058">
    <property type="entry name" value="AB_hydrolase_fold"/>
</dbReference>
<gene>
    <name evidence="2" type="ORF">GYA93_22655</name>
</gene>
<feature type="signal peptide" evidence="1">
    <location>
        <begin position="1"/>
        <end position="29"/>
    </location>
</feature>
<dbReference type="AlphaFoldDB" id="A0A7K3LXS9"/>
<dbReference type="Proteomes" id="UP000466307">
    <property type="component" value="Unassembled WGS sequence"/>
</dbReference>
<keyword evidence="3" id="KW-1185">Reference proteome</keyword>
<protein>
    <submittedName>
        <fullName evidence="2">Lipase</fullName>
    </submittedName>
</protein>
<sequence length="262" mass="27304">MRTAHCVALIAGLIIALAASVSGATSAGAAPNGTPGGERVVFVLPGQQLLPEPALLDATYGPLEDALRRDGYRVERLDDVQGFDVAADAEVIARAVRPAARSASFVGLVSHSAGGLGGRYFLKFLGGADLVDEYVAIGVPQYGSPSGCSQPVGKGYDTCTDSPLIKRLNEGPDAPGPTRYSVVQSDGEWVDGRLDGTAQCRTYVPVPLSGTGFDHTVEPATPQIADPVRATLRGQCPGQVVTDPVDGFTWKQTVYPDLKAPK</sequence>
<organism evidence="2 3">
    <name type="scientific">Gordonia desulfuricans</name>
    <dbReference type="NCBI Taxonomy" id="89051"/>
    <lineage>
        <taxon>Bacteria</taxon>
        <taxon>Bacillati</taxon>
        <taxon>Actinomycetota</taxon>
        <taxon>Actinomycetes</taxon>
        <taxon>Mycobacteriales</taxon>
        <taxon>Gordoniaceae</taxon>
        <taxon>Gordonia</taxon>
    </lineage>
</organism>